<dbReference type="FunFam" id="1.10.10.60:FF:000007">
    <property type="entry name" value="Two-component response regulator"/>
    <property type="match status" value="1"/>
</dbReference>
<dbReference type="Gramene" id="XM_028391577.1">
    <property type="protein sequence ID" value="XP_028247378.1"/>
    <property type="gene ID" value="LOC114424739"/>
</dbReference>
<feature type="region of interest" description="Disordered" evidence="9">
    <location>
        <begin position="460"/>
        <end position="492"/>
    </location>
</feature>
<dbReference type="Pfam" id="PF00072">
    <property type="entry name" value="Response_reg"/>
    <property type="match status" value="1"/>
</dbReference>
<evidence type="ECO:0000256" key="4">
    <source>
        <dbReference type="ARBA" id="ARBA00023015"/>
    </source>
</evidence>
<evidence type="ECO:0000256" key="3">
    <source>
        <dbReference type="ARBA" id="ARBA00023012"/>
    </source>
</evidence>
<dbReference type="SUPFAM" id="SSF46689">
    <property type="entry name" value="Homeodomain-like"/>
    <property type="match status" value="1"/>
</dbReference>
<evidence type="ECO:0000313" key="12">
    <source>
        <dbReference type="EMBL" id="RZB95292.1"/>
    </source>
</evidence>
<keyword evidence="6" id="KW-0804">Transcription</keyword>
<accession>A0A445JA00</accession>
<keyword evidence="13" id="KW-1185">Reference proteome</keyword>
<sequence length="492" mass="54811">MAKVSSDEKVLYQFPANLRVLAVDNDPSTLEFIKNTCSQCKYEVTIHTESPLALNLVREKKDRIDVILIEVHMPTMNGYEFLQHVSKEIDVPVIVMSLDYSKDTVMKAVQLGACDFWIKPLHEHQFKNMWTHVSRKALNENKIQKGFGSLEDDGRGRKLGNDNSEFASFDVVRDQSNGNSSSREAAADVDESEHEHCGPSTKKPRVIWLPELHRKFVKAVNKLALDQAVPKRILQEMNVPGLTRQNVASHLQKYRNFLKEKSRVTQTQEHTEMPLPNMVPGTIKNRVGACERHAEQALAECLSNITNNFPHPQPIRTQADPSIYGARPPSNALAIQRSNALVGSLQQQQQQLSLINQQISPIISRQSSMMISGNPASVFRNNDFGLLSPQTSNPLSVAQIHGGNTTGGSRLNRYTATTTSITQQLQNSSLTSGAVRSFPASVPPDGSLYQESPNISASGFNNQFFSTDIDDNTTNEELNSRNNPEKDHTLSK</sequence>
<dbReference type="InterPro" id="IPR001789">
    <property type="entry name" value="Sig_transdc_resp-reg_receiver"/>
</dbReference>
<evidence type="ECO:0000313" key="13">
    <source>
        <dbReference type="Proteomes" id="UP000289340"/>
    </source>
</evidence>
<keyword evidence="3" id="KW-0902">Two-component regulatory system</keyword>
<name>A0A445JA00_GLYSO</name>
<dbReference type="Gene3D" id="1.10.10.60">
    <property type="entry name" value="Homeodomain-like"/>
    <property type="match status" value="1"/>
</dbReference>
<reference evidence="12 13" key="1">
    <citation type="submission" date="2018-09" db="EMBL/GenBank/DDBJ databases">
        <title>A high-quality reference genome of wild soybean provides a powerful tool to mine soybean genomes.</title>
        <authorList>
            <person name="Xie M."/>
            <person name="Chung C.Y.L."/>
            <person name="Li M.-W."/>
            <person name="Wong F.-L."/>
            <person name="Chan T.-F."/>
            <person name="Lam H.-M."/>
        </authorList>
    </citation>
    <scope>NUCLEOTIDE SEQUENCE [LARGE SCALE GENOMIC DNA]</scope>
    <source>
        <strain evidence="13">cv. W05</strain>
        <tissue evidence="12">Hypocotyl of etiolated seedlings</tissue>
    </source>
</reference>
<keyword evidence="7" id="KW-0539">Nucleus</keyword>
<feature type="compositionally biased region" description="Basic and acidic residues" evidence="9">
    <location>
        <begin position="483"/>
        <end position="492"/>
    </location>
</feature>
<gene>
    <name evidence="12" type="ORF">D0Y65_019622</name>
</gene>
<dbReference type="GO" id="GO:0000160">
    <property type="term" value="P:phosphorelay signal transduction system"/>
    <property type="evidence" value="ECO:0007669"/>
    <property type="project" value="UniProtKB-KW"/>
</dbReference>
<feature type="compositionally biased region" description="Polar residues" evidence="9">
    <location>
        <begin position="174"/>
        <end position="183"/>
    </location>
</feature>
<keyword evidence="4" id="KW-0805">Transcription regulation</keyword>
<dbReference type="EMBL" id="QZWG01000008">
    <property type="protein sequence ID" value="RZB95292.1"/>
    <property type="molecule type" value="Genomic_DNA"/>
</dbReference>
<dbReference type="Gene3D" id="3.40.50.2300">
    <property type="match status" value="1"/>
</dbReference>
<evidence type="ECO:0000259" key="11">
    <source>
        <dbReference type="PROSITE" id="PS51294"/>
    </source>
</evidence>
<dbReference type="InterPro" id="IPR045279">
    <property type="entry name" value="ARR-like"/>
</dbReference>
<dbReference type="GO" id="GO:0009736">
    <property type="term" value="P:cytokinin-activated signaling pathway"/>
    <property type="evidence" value="ECO:0007669"/>
    <property type="project" value="InterPro"/>
</dbReference>
<evidence type="ECO:0000256" key="1">
    <source>
        <dbReference type="ARBA" id="ARBA00004123"/>
    </source>
</evidence>
<dbReference type="InterPro" id="IPR011006">
    <property type="entry name" value="CheY-like_superfamily"/>
</dbReference>
<dbReference type="InterPro" id="IPR001005">
    <property type="entry name" value="SANT/Myb"/>
</dbReference>
<protein>
    <submittedName>
        <fullName evidence="12">Two-component response regulator ORR21</fullName>
    </submittedName>
</protein>
<evidence type="ECO:0000259" key="10">
    <source>
        <dbReference type="PROSITE" id="PS50110"/>
    </source>
</evidence>
<organism evidence="12 13">
    <name type="scientific">Glycine soja</name>
    <name type="common">Wild soybean</name>
    <dbReference type="NCBI Taxonomy" id="3848"/>
    <lineage>
        <taxon>Eukaryota</taxon>
        <taxon>Viridiplantae</taxon>
        <taxon>Streptophyta</taxon>
        <taxon>Embryophyta</taxon>
        <taxon>Tracheophyta</taxon>
        <taxon>Spermatophyta</taxon>
        <taxon>Magnoliopsida</taxon>
        <taxon>eudicotyledons</taxon>
        <taxon>Gunneridae</taxon>
        <taxon>Pentapetalae</taxon>
        <taxon>rosids</taxon>
        <taxon>fabids</taxon>
        <taxon>Fabales</taxon>
        <taxon>Fabaceae</taxon>
        <taxon>Papilionoideae</taxon>
        <taxon>50 kb inversion clade</taxon>
        <taxon>NPAAA clade</taxon>
        <taxon>indigoferoid/millettioid clade</taxon>
        <taxon>Phaseoleae</taxon>
        <taxon>Glycine</taxon>
        <taxon>Glycine subgen. Soja</taxon>
    </lineage>
</organism>
<feature type="domain" description="Response regulatory" evidence="10">
    <location>
        <begin position="19"/>
        <end position="134"/>
    </location>
</feature>
<comment type="caution">
    <text evidence="8">Lacks conserved residue(s) required for the propagation of feature annotation.</text>
</comment>
<dbReference type="Pfam" id="PF00249">
    <property type="entry name" value="Myb_DNA-binding"/>
    <property type="match status" value="1"/>
</dbReference>
<dbReference type="InterPro" id="IPR006447">
    <property type="entry name" value="Myb_dom_plants"/>
</dbReference>
<dbReference type="SMR" id="A0A445JA00"/>
<keyword evidence="2" id="KW-0597">Phosphoprotein</keyword>
<proteinExistence type="predicted"/>
<dbReference type="SMART" id="SM00448">
    <property type="entry name" value="REC"/>
    <property type="match status" value="1"/>
</dbReference>
<evidence type="ECO:0000256" key="5">
    <source>
        <dbReference type="ARBA" id="ARBA00023159"/>
    </source>
</evidence>
<dbReference type="GO" id="GO:0005634">
    <property type="term" value="C:nucleus"/>
    <property type="evidence" value="ECO:0007669"/>
    <property type="project" value="UniProtKB-SubCell"/>
</dbReference>
<evidence type="ECO:0000256" key="8">
    <source>
        <dbReference type="PROSITE-ProRule" id="PRU00169"/>
    </source>
</evidence>
<evidence type="ECO:0000256" key="7">
    <source>
        <dbReference type="ARBA" id="ARBA00023242"/>
    </source>
</evidence>
<dbReference type="GO" id="GO:0003677">
    <property type="term" value="F:DNA binding"/>
    <property type="evidence" value="ECO:0007669"/>
    <property type="project" value="InterPro"/>
</dbReference>
<dbReference type="InterPro" id="IPR009057">
    <property type="entry name" value="Homeodomain-like_sf"/>
</dbReference>
<dbReference type="PROSITE" id="PS50110">
    <property type="entry name" value="RESPONSE_REGULATORY"/>
    <property type="match status" value="1"/>
</dbReference>
<dbReference type="PANTHER" id="PTHR43874">
    <property type="entry name" value="TWO-COMPONENT RESPONSE REGULATOR"/>
    <property type="match status" value="1"/>
</dbReference>
<dbReference type="SUPFAM" id="SSF52172">
    <property type="entry name" value="CheY-like"/>
    <property type="match status" value="1"/>
</dbReference>
<comment type="caution">
    <text evidence="12">The sequence shown here is derived from an EMBL/GenBank/DDBJ whole genome shotgun (WGS) entry which is preliminary data.</text>
</comment>
<dbReference type="CDD" id="cd17584">
    <property type="entry name" value="REC_typeB_ARR-like"/>
    <property type="match status" value="1"/>
</dbReference>
<feature type="domain" description="HTH myb-type" evidence="11">
    <location>
        <begin position="208"/>
        <end position="259"/>
    </location>
</feature>
<dbReference type="AlphaFoldDB" id="A0A445JA00"/>
<dbReference type="InterPro" id="IPR017930">
    <property type="entry name" value="Myb_dom"/>
</dbReference>
<keyword evidence="5" id="KW-0010">Activator</keyword>
<comment type="subcellular location">
    <subcellularLocation>
        <location evidence="1">Nucleus</location>
    </subcellularLocation>
</comment>
<dbReference type="PROSITE" id="PS51294">
    <property type="entry name" value="HTH_MYB"/>
    <property type="match status" value="1"/>
</dbReference>
<dbReference type="Proteomes" id="UP000289340">
    <property type="component" value="Chromosome 8"/>
</dbReference>
<evidence type="ECO:0000256" key="6">
    <source>
        <dbReference type="ARBA" id="ARBA00023163"/>
    </source>
</evidence>
<feature type="region of interest" description="Disordered" evidence="9">
    <location>
        <begin position="173"/>
        <end position="202"/>
    </location>
</feature>
<evidence type="ECO:0000256" key="2">
    <source>
        <dbReference type="ARBA" id="ARBA00022553"/>
    </source>
</evidence>
<evidence type="ECO:0000256" key="9">
    <source>
        <dbReference type="SAM" id="MobiDB-lite"/>
    </source>
</evidence>
<dbReference type="NCBIfam" id="TIGR01557">
    <property type="entry name" value="myb_SHAQKYF"/>
    <property type="match status" value="1"/>
</dbReference>
<dbReference type="PANTHER" id="PTHR43874:SF206">
    <property type="entry name" value="RESPONSE REGULATOR RECEIVER DOMAIN PROTEIN"/>
    <property type="match status" value="1"/>
</dbReference>